<dbReference type="Proteomes" id="UP000681720">
    <property type="component" value="Unassembled WGS sequence"/>
</dbReference>
<evidence type="ECO:0000256" key="1">
    <source>
        <dbReference type="SAM" id="MobiDB-lite"/>
    </source>
</evidence>
<evidence type="ECO:0000313" key="4">
    <source>
        <dbReference type="EMBL" id="CAF4544445.1"/>
    </source>
</evidence>
<comment type="caution">
    <text evidence="2">The sequence shown here is derived from an EMBL/GenBank/DDBJ whole genome shotgun (WGS) entry which is preliminary data.</text>
</comment>
<gene>
    <name evidence="2" type="ORF">BYL167_LOCUS36619</name>
    <name evidence="3" type="ORF">BYL167_LOCUS37704</name>
    <name evidence="4" type="ORF">GIL414_LOCUS36569</name>
    <name evidence="5" type="ORF">GIL414_LOCUS49591</name>
</gene>
<evidence type="ECO:0000313" key="6">
    <source>
        <dbReference type="Proteomes" id="UP000681967"/>
    </source>
</evidence>
<accession>A0A8S2XTU1</accession>
<dbReference type="EMBL" id="CAJOBH010086085">
    <property type="protein sequence ID" value="CAF4541225.1"/>
    <property type="molecule type" value="Genomic_DNA"/>
</dbReference>
<proteinExistence type="predicted"/>
<dbReference type="EMBL" id="CAJOBH010080399">
    <property type="protein sequence ID" value="CAF4514316.1"/>
    <property type="molecule type" value="Genomic_DNA"/>
</dbReference>
<dbReference type="EMBL" id="CAJOBJ010163380">
    <property type="protein sequence ID" value="CAF4855009.1"/>
    <property type="molecule type" value="Genomic_DNA"/>
</dbReference>
<evidence type="ECO:0000313" key="5">
    <source>
        <dbReference type="EMBL" id="CAF4855009.1"/>
    </source>
</evidence>
<feature type="compositionally biased region" description="Basic and acidic residues" evidence="1">
    <location>
        <begin position="10"/>
        <end position="21"/>
    </location>
</feature>
<evidence type="ECO:0000313" key="2">
    <source>
        <dbReference type="EMBL" id="CAF4514316.1"/>
    </source>
</evidence>
<dbReference type="AlphaFoldDB" id="A0A8S2XTU1"/>
<evidence type="ECO:0000313" key="3">
    <source>
        <dbReference type="EMBL" id="CAF4541225.1"/>
    </source>
</evidence>
<dbReference type="EMBL" id="CAJOBJ010091353">
    <property type="protein sequence ID" value="CAF4544445.1"/>
    <property type="molecule type" value="Genomic_DNA"/>
</dbReference>
<protein>
    <submittedName>
        <fullName evidence="2">Uncharacterized protein</fullName>
    </submittedName>
</protein>
<reference evidence="2" key="1">
    <citation type="submission" date="2021-02" db="EMBL/GenBank/DDBJ databases">
        <authorList>
            <person name="Nowell W R."/>
        </authorList>
    </citation>
    <scope>NUCLEOTIDE SEQUENCE</scope>
</reference>
<name>A0A8S2XTU1_9BILA</name>
<feature type="region of interest" description="Disordered" evidence="1">
    <location>
        <begin position="1"/>
        <end position="21"/>
    </location>
</feature>
<organism evidence="2 6">
    <name type="scientific">Rotaria magnacalcarata</name>
    <dbReference type="NCBI Taxonomy" id="392030"/>
    <lineage>
        <taxon>Eukaryota</taxon>
        <taxon>Metazoa</taxon>
        <taxon>Spiralia</taxon>
        <taxon>Gnathifera</taxon>
        <taxon>Rotifera</taxon>
        <taxon>Eurotatoria</taxon>
        <taxon>Bdelloidea</taxon>
        <taxon>Philodinida</taxon>
        <taxon>Philodinidae</taxon>
        <taxon>Rotaria</taxon>
    </lineage>
</organism>
<sequence length="50" mass="5648">LKKAPYLRADAARRNRRKTQELMKQISRDVLAGVTNGANTNPNNTPDVHF</sequence>
<feature type="non-terminal residue" evidence="2">
    <location>
        <position position="1"/>
    </location>
</feature>
<dbReference type="Proteomes" id="UP000681967">
    <property type="component" value="Unassembled WGS sequence"/>
</dbReference>